<dbReference type="Pfam" id="PF00149">
    <property type="entry name" value="Metallophos"/>
    <property type="match status" value="1"/>
</dbReference>
<proteinExistence type="predicted"/>
<dbReference type="Gene3D" id="3.60.21.10">
    <property type="match status" value="1"/>
</dbReference>
<evidence type="ECO:0000259" key="1">
    <source>
        <dbReference type="Pfam" id="PF00149"/>
    </source>
</evidence>
<dbReference type="OrthoDB" id="9829167at2"/>
<dbReference type="AlphaFoldDB" id="I4EFK5"/>
<organism evidence="2 3">
    <name type="scientific">Nitrolancea hollandica Lb</name>
    <dbReference type="NCBI Taxonomy" id="1129897"/>
    <lineage>
        <taxon>Bacteria</taxon>
        <taxon>Pseudomonadati</taxon>
        <taxon>Thermomicrobiota</taxon>
        <taxon>Thermomicrobia</taxon>
        <taxon>Sphaerobacterales</taxon>
        <taxon>Sphaerobacterineae</taxon>
        <taxon>Sphaerobacteraceae</taxon>
        <taxon>Nitrolancea</taxon>
    </lineage>
</organism>
<feature type="domain" description="Calcineurin-like phosphoesterase" evidence="1">
    <location>
        <begin position="30"/>
        <end position="211"/>
    </location>
</feature>
<dbReference type="RefSeq" id="WP_008476657.1">
    <property type="nucleotide sequence ID" value="NZ_CAGS01000148.1"/>
</dbReference>
<dbReference type="GO" id="GO:0016787">
    <property type="term" value="F:hydrolase activity"/>
    <property type="evidence" value="ECO:0007669"/>
    <property type="project" value="InterPro"/>
</dbReference>
<gene>
    <name evidence="2" type="ORF">NITHO_2310010</name>
</gene>
<evidence type="ECO:0000313" key="3">
    <source>
        <dbReference type="Proteomes" id="UP000004221"/>
    </source>
</evidence>
<dbReference type="Proteomes" id="UP000004221">
    <property type="component" value="Unassembled WGS sequence"/>
</dbReference>
<protein>
    <recommendedName>
        <fullName evidence="1">Calcineurin-like phosphoesterase domain-containing protein</fullName>
    </recommendedName>
</protein>
<dbReference type="InterPro" id="IPR004843">
    <property type="entry name" value="Calcineurin-like_PHP"/>
</dbReference>
<name>I4EFK5_9BACT</name>
<reference evidence="2 3" key="1">
    <citation type="journal article" date="2012" name="ISME J.">
        <title>Nitrification expanded: discovery, physiology and genomics of a nitrite-oxidizing bacterium from the phylum Chloroflexi.</title>
        <authorList>
            <person name="Sorokin D.Y."/>
            <person name="Lucker S."/>
            <person name="Vejmelkova D."/>
            <person name="Kostrikina N.A."/>
            <person name="Kleerebezem R."/>
            <person name="Rijpstra W.I."/>
            <person name="Damste J.S."/>
            <person name="Le Paslier D."/>
            <person name="Muyzer G."/>
            <person name="Wagner M."/>
            <person name="van Loosdrecht M.C."/>
            <person name="Daims H."/>
        </authorList>
    </citation>
    <scope>NUCLEOTIDE SEQUENCE [LARGE SCALE GENOMIC DNA]</scope>
    <source>
        <strain evidence="3">none</strain>
    </source>
</reference>
<dbReference type="SUPFAM" id="SSF56300">
    <property type="entry name" value="Metallo-dependent phosphatases"/>
    <property type="match status" value="1"/>
</dbReference>
<comment type="caution">
    <text evidence="2">The sequence shown here is derived from an EMBL/GenBank/DDBJ whole genome shotgun (WGS) entry which is preliminary data.</text>
</comment>
<dbReference type="CDD" id="cd00838">
    <property type="entry name" value="MPP_superfamily"/>
    <property type="match status" value="1"/>
</dbReference>
<sequence>MATVAERLRKALPARIDYQAATASVVVDSPVIVTSDVHLPYTNERLFDQLYTAVKRHGASDVWVIGDLFNLDAYSRFAEGLNSQVAGFKDELRAAQAFLDILFEVATRVRITQGNHDVRILKQNKMRFGAAEFFRMVYPKGGNYPGGVGTFTGPDGRTRQLIVSDLPTIQAEVFGEKWVFTHPANYSLVPGKVARSLAAKWHANVGIGHTHCWQMSKDFSGKFWTLDLGGLFDVRYFDYVHEAPTTNPEWSNGFFVFDEGRVVPYPG</sequence>
<evidence type="ECO:0000313" key="2">
    <source>
        <dbReference type="EMBL" id="CCF83467.1"/>
    </source>
</evidence>
<dbReference type="InterPro" id="IPR029052">
    <property type="entry name" value="Metallo-depent_PP-like"/>
</dbReference>
<dbReference type="EMBL" id="CAGS01000148">
    <property type="protein sequence ID" value="CCF83467.1"/>
    <property type="molecule type" value="Genomic_DNA"/>
</dbReference>
<keyword evidence="3" id="KW-1185">Reference proteome</keyword>
<accession>I4EFK5</accession>